<keyword evidence="2" id="KW-0812">Transmembrane</keyword>
<evidence type="ECO:0000313" key="3">
    <source>
        <dbReference type="EMBL" id="MFC6892351.1"/>
    </source>
</evidence>
<sequence length="177" mass="18517">MSRSSDEGTEGIVNGAAPSAEPIAHGRIDSAARRQVGSAARRQVGSAARGQVEPIAALVALLAVGVGLSLYAGTIASVDATTESRETADVVLDRVHDEITVAGVSHPDRLAVPADIPISDRRVGVGLFTREGRWLAGKRNASRPYPPDVTVVERTVSVRIAPGEQVRGELRAVVAER</sequence>
<evidence type="ECO:0000313" key="4">
    <source>
        <dbReference type="Proteomes" id="UP001596296"/>
    </source>
</evidence>
<name>A0ABD5USH5_9EURY</name>
<organism evidence="3 4">
    <name type="scientific">Halopenitus salinus</name>
    <dbReference type="NCBI Taxonomy" id="1198295"/>
    <lineage>
        <taxon>Archaea</taxon>
        <taxon>Methanobacteriati</taxon>
        <taxon>Methanobacteriota</taxon>
        <taxon>Stenosarchaea group</taxon>
        <taxon>Halobacteria</taxon>
        <taxon>Halobacteriales</taxon>
        <taxon>Haloferacaceae</taxon>
        <taxon>Halopenitus</taxon>
    </lineage>
</organism>
<dbReference type="AlphaFoldDB" id="A0ABD5USH5"/>
<dbReference type="RefSeq" id="WP_379742359.1">
    <property type="nucleotide sequence ID" value="NZ_JBHSVN010000001.1"/>
</dbReference>
<protein>
    <submittedName>
        <fullName evidence="3">Uncharacterized protein</fullName>
    </submittedName>
</protein>
<evidence type="ECO:0000256" key="2">
    <source>
        <dbReference type="SAM" id="Phobius"/>
    </source>
</evidence>
<accession>A0ABD5USH5</accession>
<comment type="caution">
    <text evidence="3">The sequence shown here is derived from an EMBL/GenBank/DDBJ whole genome shotgun (WGS) entry which is preliminary data.</text>
</comment>
<dbReference type="InterPro" id="IPR055709">
    <property type="entry name" value="DUF7285"/>
</dbReference>
<gene>
    <name evidence="3" type="ORF">ACFQE9_06970</name>
</gene>
<keyword evidence="2" id="KW-0472">Membrane</keyword>
<feature type="transmembrane region" description="Helical" evidence="2">
    <location>
        <begin position="55"/>
        <end position="76"/>
    </location>
</feature>
<feature type="region of interest" description="Disordered" evidence="1">
    <location>
        <begin position="1"/>
        <end position="36"/>
    </location>
</feature>
<proteinExistence type="predicted"/>
<dbReference type="Pfam" id="PF23956">
    <property type="entry name" value="DUF7285"/>
    <property type="match status" value="1"/>
</dbReference>
<keyword evidence="2" id="KW-1133">Transmembrane helix</keyword>
<reference evidence="3 4" key="1">
    <citation type="journal article" date="2019" name="Int. J. Syst. Evol. Microbiol.">
        <title>The Global Catalogue of Microorganisms (GCM) 10K type strain sequencing project: providing services to taxonomists for standard genome sequencing and annotation.</title>
        <authorList>
            <consortium name="The Broad Institute Genomics Platform"/>
            <consortium name="The Broad Institute Genome Sequencing Center for Infectious Disease"/>
            <person name="Wu L."/>
            <person name="Ma J."/>
        </authorList>
    </citation>
    <scope>NUCLEOTIDE SEQUENCE [LARGE SCALE GENOMIC DNA]</scope>
    <source>
        <strain evidence="3 4">SKJ47</strain>
    </source>
</reference>
<evidence type="ECO:0000256" key="1">
    <source>
        <dbReference type="SAM" id="MobiDB-lite"/>
    </source>
</evidence>
<keyword evidence="4" id="KW-1185">Reference proteome</keyword>
<dbReference type="EMBL" id="JBHSXL010000006">
    <property type="protein sequence ID" value="MFC6892351.1"/>
    <property type="molecule type" value="Genomic_DNA"/>
</dbReference>
<dbReference type="Proteomes" id="UP001596296">
    <property type="component" value="Unassembled WGS sequence"/>
</dbReference>